<dbReference type="OrthoDB" id="6858273at2"/>
<dbReference type="EMBL" id="NPDN01000013">
    <property type="protein sequence ID" value="PJZ23970.1"/>
    <property type="molecule type" value="Genomic_DNA"/>
</dbReference>
<dbReference type="AlphaFoldDB" id="A0A2M9X8F0"/>
<gene>
    <name evidence="2" type="ORF">CH357_18520</name>
</gene>
<evidence type="ECO:0000256" key="1">
    <source>
        <dbReference type="SAM" id="MobiDB-lite"/>
    </source>
</evidence>
<accession>A0A2M9X8F0</accession>
<evidence type="ECO:0000313" key="3">
    <source>
        <dbReference type="Proteomes" id="UP000232196"/>
    </source>
</evidence>
<keyword evidence="3" id="KW-1185">Reference proteome</keyword>
<protein>
    <submittedName>
        <fullName evidence="2">Uncharacterized protein</fullName>
    </submittedName>
</protein>
<feature type="region of interest" description="Disordered" evidence="1">
    <location>
        <begin position="1"/>
        <end position="32"/>
    </location>
</feature>
<comment type="caution">
    <text evidence="2">The sequence shown here is derived from an EMBL/GenBank/DDBJ whole genome shotgun (WGS) entry which is preliminary data.</text>
</comment>
<organism evidence="2 3">
    <name type="scientific">Leptospira hartskeerlii</name>
    <dbReference type="NCBI Taxonomy" id="2023177"/>
    <lineage>
        <taxon>Bacteria</taxon>
        <taxon>Pseudomonadati</taxon>
        <taxon>Spirochaetota</taxon>
        <taxon>Spirochaetia</taxon>
        <taxon>Leptospirales</taxon>
        <taxon>Leptospiraceae</taxon>
        <taxon>Leptospira</taxon>
    </lineage>
</organism>
<name>A0A2M9X8F0_9LEPT</name>
<dbReference type="Proteomes" id="UP000232196">
    <property type="component" value="Unassembled WGS sequence"/>
</dbReference>
<proteinExistence type="predicted"/>
<reference evidence="2 3" key="1">
    <citation type="submission" date="2017-07" db="EMBL/GenBank/DDBJ databases">
        <title>Leptospira spp. isolated from tropical soils.</title>
        <authorList>
            <person name="Thibeaux R."/>
            <person name="Iraola G."/>
            <person name="Ferres I."/>
            <person name="Bierque E."/>
            <person name="Girault D."/>
            <person name="Soupe-Gilbert M.-E."/>
            <person name="Picardeau M."/>
            <person name="Goarant C."/>
        </authorList>
    </citation>
    <scope>NUCLEOTIDE SEQUENCE [LARGE SCALE GENOMIC DNA]</scope>
    <source>
        <strain evidence="2 3">MCA1-C-A1</strain>
    </source>
</reference>
<evidence type="ECO:0000313" key="2">
    <source>
        <dbReference type="EMBL" id="PJZ23970.1"/>
    </source>
</evidence>
<dbReference type="RefSeq" id="WP_100708255.1">
    <property type="nucleotide sequence ID" value="NZ_NPDL01000001.1"/>
</dbReference>
<feature type="compositionally biased region" description="Basic residues" evidence="1">
    <location>
        <begin position="10"/>
        <end position="32"/>
    </location>
</feature>
<sequence length="395" mass="45502">MKKPNPKERGRIRRKNVKDRRNGVRRNNIRKRKSHKLTESILRRDLLNLYRRDKRNLLNEIYSSVNYKTGTNEIIISEQFGLEEGSLDNFLEKSESIINTPNLNLNINIKQVTRMWPSSITMLCSLKQWVDNGENFCKTFKKPNIASTDSESEEVNGYLNESGFYNFVGRSFSRKDLISIPAKSIVKIKREMTNDNIEDREYEILELLRQNSNFSKEEIEYFNSIILSETFLNVTEHGTGAIDKGWWVLGQAHKLHEFISLNIADNGIGLRNSLMIGPQGEQIKNTIPNLSENEGEFLKLAMEQNVSGAFDAATKSGFIAKSYEQGSRRGNGLKRIKSACKSLGIEFTMLSHFGYIRYKSDGELDTFGSKKNRIFAGTMYHYLIPLKGNRNIWKR</sequence>